<accession>A0ABT4MFL6</accession>
<dbReference type="PROSITE" id="PS50921">
    <property type="entry name" value="ANTAR"/>
    <property type="match status" value="1"/>
</dbReference>
<evidence type="ECO:0000259" key="1">
    <source>
        <dbReference type="PROSITE" id="PS50921"/>
    </source>
</evidence>
<name>A0ABT4MFL6_9NOCA</name>
<dbReference type="Proteomes" id="UP001081071">
    <property type="component" value="Unassembled WGS sequence"/>
</dbReference>
<dbReference type="RefSeq" id="WP_269605381.1">
    <property type="nucleotide sequence ID" value="NZ_JAPWIJ010000005.1"/>
</dbReference>
<dbReference type="InterPro" id="IPR005561">
    <property type="entry name" value="ANTAR"/>
</dbReference>
<organism evidence="2 3">
    <name type="scientific">Rhodococcus ruber</name>
    <dbReference type="NCBI Taxonomy" id="1830"/>
    <lineage>
        <taxon>Bacteria</taxon>
        <taxon>Bacillati</taxon>
        <taxon>Actinomycetota</taxon>
        <taxon>Actinomycetes</taxon>
        <taxon>Mycobacteriales</taxon>
        <taxon>Nocardiaceae</taxon>
        <taxon>Rhodococcus</taxon>
    </lineage>
</organism>
<sequence length="105" mass="10847">MTDRLPDSPASRTDVDIATGVLIGIHGGSVADAIDELFATARHHRVSLFDLSRTLITVAEGRDIERSSTTDAVYAVWGSALGRRGAEATFGSVTDSAGVAATSTG</sequence>
<dbReference type="SMART" id="SM01012">
    <property type="entry name" value="ANTAR"/>
    <property type="match status" value="1"/>
</dbReference>
<protein>
    <submittedName>
        <fullName evidence="2">ANTAR domain-containing protein</fullName>
    </submittedName>
</protein>
<dbReference type="EMBL" id="JAPWIJ010000005">
    <property type="protein sequence ID" value="MCZ4519773.1"/>
    <property type="molecule type" value="Genomic_DNA"/>
</dbReference>
<reference evidence="2" key="1">
    <citation type="submission" date="2022-12" db="EMBL/GenBank/DDBJ databases">
        <authorList>
            <person name="Krivoruchko A.V."/>
            <person name="Elkin A."/>
        </authorList>
    </citation>
    <scope>NUCLEOTIDE SEQUENCE</scope>
    <source>
        <strain evidence="2">IEGM 1391</strain>
    </source>
</reference>
<evidence type="ECO:0000313" key="3">
    <source>
        <dbReference type="Proteomes" id="UP001081071"/>
    </source>
</evidence>
<comment type="caution">
    <text evidence="2">The sequence shown here is derived from an EMBL/GenBank/DDBJ whole genome shotgun (WGS) entry which is preliminary data.</text>
</comment>
<keyword evidence="3" id="KW-1185">Reference proteome</keyword>
<proteinExistence type="predicted"/>
<feature type="domain" description="ANTAR" evidence="1">
    <location>
        <begin position="1"/>
        <end position="56"/>
    </location>
</feature>
<gene>
    <name evidence="2" type="ORF">O4220_14735</name>
</gene>
<evidence type="ECO:0000313" key="2">
    <source>
        <dbReference type="EMBL" id="MCZ4519773.1"/>
    </source>
</evidence>